<evidence type="ECO:0000256" key="6">
    <source>
        <dbReference type="ARBA" id="ARBA00022723"/>
    </source>
</evidence>
<evidence type="ECO:0000256" key="7">
    <source>
        <dbReference type="ARBA" id="ARBA00022833"/>
    </source>
</evidence>
<dbReference type="EC" id="4.1.2.50" evidence="4"/>
<dbReference type="PANTHER" id="PTHR12589">
    <property type="entry name" value="PYRUVOYL TETRAHYDROBIOPTERIN SYNTHASE"/>
    <property type="match status" value="1"/>
</dbReference>
<evidence type="ECO:0000256" key="2">
    <source>
        <dbReference type="ARBA" id="ARBA00005061"/>
    </source>
</evidence>
<evidence type="ECO:0000256" key="4">
    <source>
        <dbReference type="ARBA" id="ARBA00012982"/>
    </source>
</evidence>
<evidence type="ECO:0000313" key="11">
    <source>
        <dbReference type="EMBL" id="NWJ46312.1"/>
    </source>
</evidence>
<organism evidence="11 13">
    <name type="scientific">Candidatus Chlorohelix allophototropha</name>
    <dbReference type="NCBI Taxonomy" id="3003348"/>
    <lineage>
        <taxon>Bacteria</taxon>
        <taxon>Bacillati</taxon>
        <taxon>Chloroflexota</taxon>
        <taxon>Chloroflexia</taxon>
        <taxon>Candidatus Chloroheliales</taxon>
        <taxon>Candidatus Chloroheliaceae</taxon>
        <taxon>Candidatus Chlorohelix</taxon>
    </lineage>
</organism>
<evidence type="ECO:0000256" key="3">
    <source>
        <dbReference type="ARBA" id="ARBA00008900"/>
    </source>
</evidence>
<keyword evidence="7" id="KW-0862">Zinc</keyword>
<accession>A0A8T7M0M6</accession>
<evidence type="ECO:0000313" key="12">
    <source>
        <dbReference type="EMBL" id="WJW65683.1"/>
    </source>
</evidence>
<comment type="catalytic activity">
    <reaction evidence="10">
        <text>7,8-dihydroneopterin 3'-triphosphate + H2O = 6-carboxy-5,6,7,8-tetrahydropterin + triphosphate + acetaldehyde + 2 H(+)</text>
        <dbReference type="Rhea" id="RHEA:27966"/>
        <dbReference type="ChEBI" id="CHEBI:15343"/>
        <dbReference type="ChEBI" id="CHEBI:15377"/>
        <dbReference type="ChEBI" id="CHEBI:15378"/>
        <dbReference type="ChEBI" id="CHEBI:18036"/>
        <dbReference type="ChEBI" id="CHEBI:58462"/>
        <dbReference type="ChEBI" id="CHEBI:61032"/>
        <dbReference type="EC" id="4.1.2.50"/>
    </reaction>
</comment>
<proteinExistence type="inferred from homology"/>
<dbReference type="GO" id="GO:0070497">
    <property type="term" value="F:6-carboxytetrahydropterin synthase activity"/>
    <property type="evidence" value="ECO:0007669"/>
    <property type="project" value="UniProtKB-EC"/>
</dbReference>
<comment type="similarity">
    <text evidence="3">Belongs to the PTPS family. QueD subfamily.</text>
</comment>
<protein>
    <recommendedName>
        <fullName evidence="5">6-carboxy-5,6,7,8-tetrahydropterin synthase</fullName>
        <ecNumber evidence="4">4.1.2.50</ecNumber>
    </recommendedName>
    <alternativeName>
        <fullName evidence="9">Queuosine biosynthesis protein QueD</fullName>
    </alternativeName>
</protein>
<keyword evidence="6" id="KW-0479">Metal-binding</keyword>
<evidence type="ECO:0000256" key="8">
    <source>
        <dbReference type="ARBA" id="ARBA00023239"/>
    </source>
</evidence>
<reference evidence="12" key="2">
    <citation type="journal article" date="2024" name="Nature">
        <title>Anoxygenic phototroph of the Chloroflexota uses a type I reaction centre.</title>
        <authorList>
            <person name="Tsuji J.M."/>
            <person name="Shaw N.A."/>
            <person name="Nagashima S."/>
            <person name="Venkiteswaran J.J."/>
            <person name="Schiff S.L."/>
            <person name="Watanabe T."/>
            <person name="Fukui M."/>
            <person name="Hanada S."/>
            <person name="Tank M."/>
            <person name="Neufeld J.D."/>
        </authorList>
    </citation>
    <scope>NUCLEOTIDE SEQUENCE</scope>
    <source>
        <strain evidence="12">L227-S17</strain>
    </source>
</reference>
<dbReference type="Proteomes" id="UP001431572">
    <property type="component" value="Chromosome 1"/>
</dbReference>
<dbReference type="AlphaFoldDB" id="A0A8T7M0M6"/>
<dbReference type="Pfam" id="PF01242">
    <property type="entry name" value="PTPS"/>
    <property type="match status" value="1"/>
</dbReference>
<dbReference type="InterPro" id="IPR038418">
    <property type="entry name" value="6-PTP_synth/QueD_sf"/>
</dbReference>
<dbReference type="PANTHER" id="PTHR12589:SF7">
    <property type="entry name" value="6-PYRUVOYL TETRAHYDROBIOPTERIN SYNTHASE"/>
    <property type="match status" value="1"/>
</dbReference>
<evidence type="ECO:0000313" key="13">
    <source>
        <dbReference type="Proteomes" id="UP000521676"/>
    </source>
</evidence>
<comment type="cofactor">
    <cofactor evidence="1">
        <name>Zn(2+)</name>
        <dbReference type="ChEBI" id="CHEBI:29105"/>
    </cofactor>
</comment>
<evidence type="ECO:0000256" key="9">
    <source>
        <dbReference type="ARBA" id="ARBA00031449"/>
    </source>
</evidence>
<comment type="pathway">
    <text evidence="2">Purine metabolism; 7-cyano-7-deazaguanine biosynthesis.</text>
</comment>
<dbReference type="Gene3D" id="3.30.479.10">
    <property type="entry name" value="6-pyruvoyl tetrahydropterin synthase/QueD"/>
    <property type="match status" value="1"/>
</dbReference>
<sequence>MGYRVRVYKENFDFSAGHFITMSGRCESLHGHNYRVEVMLEGENGADAFLYNFSELKPLVRLECNVLNHKMLLALNNPHMRYNMSGEEIEVLYQNRRYVFPLAEVVLLPVINTTAEELARYLTGCLRKRILELNHPETKLLHAIEVGVEEQPGQAAYYFEPF</sequence>
<evidence type="ECO:0000256" key="10">
    <source>
        <dbReference type="ARBA" id="ARBA00048807"/>
    </source>
</evidence>
<dbReference type="RefSeq" id="WP_341467571.1">
    <property type="nucleotide sequence ID" value="NZ_CP128399.1"/>
</dbReference>
<evidence type="ECO:0000256" key="1">
    <source>
        <dbReference type="ARBA" id="ARBA00001947"/>
    </source>
</evidence>
<dbReference type="InterPro" id="IPR007115">
    <property type="entry name" value="6-PTP_synth/QueD"/>
</dbReference>
<dbReference type="Proteomes" id="UP000521676">
    <property type="component" value="Unassembled WGS sequence"/>
</dbReference>
<keyword evidence="8" id="KW-0456">Lyase</keyword>
<name>A0A8T7M0M6_9CHLR</name>
<dbReference type="GO" id="GO:0046872">
    <property type="term" value="F:metal ion binding"/>
    <property type="evidence" value="ECO:0007669"/>
    <property type="project" value="UniProtKB-KW"/>
</dbReference>
<keyword evidence="14" id="KW-1185">Reference proteome</keyword>
<dbReference type="EMBL" id="CP128399">
    <property type="protein sequence ID" value="WJW65683.1"/>
    <property type="molecule type" value="Genomic_DNA"/>
</dbReference>
<dbReference type="EMBL" id="JACATZ010000001">
    <property type="protein sequence ID" value="NWJ46312.1"/>
    <property type="molecule type" value="Genomic_DNA"/>
</dbReference>
<dbReference type="SUPFAM" id="SSF55620">
    <property type="entry name" value="Tetrahydrobiopterin biosynthesis enzymes-like"/>
    <property type="match status" value="1"/>
</dbReference>
<gene>
    <name evidence="11" type="ORF">HXX08_10585</name>
    <name evidence="12" type="ORF">OZ401_001461</name>
</gene>
<reference evidence="11 13" key="1">
    <citation type="submission" date="2020-06" db="EMBL/GenBank/DDBJ databases">
        <title>Anoxygenic phototrophic Chloroflexota member uses a Type I reaction center.</title>
        <authorList>
            <person name="Tsuji J.M."/>
            <person name="Shaw N.A."/>
            <person name="Nagashima S."/>
            <person name="Venkiteswaran J."/>
            <person name="Schiff S.L."/>
            <person name="Hanada S."/>
            <person name="Tank M."/>
            <person name="Neufeld J.D."/>
        </authorList>
    </citation>
    <scope>NUCLEOTIDE SEQUENCE [LARGE SCALE GENOMIC DNA]</scope>
    <source>
        <strain evidence="11">L227-S17</strain>
    </source>
</reference>
<evidence type="ECO:0000313" key="14">
    <source>
        <dbReference type="Proteomes" id="UP001431572"/>
    </source>
</evidence>
<evidence type="ECO:0000256" key="5">
    <source>
        <dbReference type="ARBA" id="ARBA00018141"/>
    </source>
</evidence>